<dbReference type="EMBL" id="GGEC01003178">
    <property type="protein sequence ID" value="MBW83661.1"/>
    <property type="molecule type" value="Transcribed_RNA"/>
</dbReference>
<evidence type="ECO:0000256" key="2">
    <source>
        <dbReference type="SAM" id="Phobius"/>
    </source>
</evidence>
<feature type="transmembrane region" description="Helical" evidence="2">
    <location>
        <begin position="12"/>
        <end position="32"/>
    </location>
</feature>
<proteinExistence type="predicted"/>
<protein>
    <submittedName>
        <fullName evidence="3">Uncharacterized protein</fullName>
    </submittedName>
</protein>
<keyword evidence="2" id="KW-0812">Transmembrane</keyword>
<accession>A0A2P2IR04</accession>
<name>A0A2P2IR04_RHIMU</name>
<evidence type="ECO:0000256" key="1">
    <source>
        <dbReference type="SAM" id="MobiDB-lite"/>
    </source>
</evidence>
<keyword evidence="2" id="KW-0472">Membrane</keyword>
<reference evidence="3" key="1">
    <citation type="submission" date="2018-02" db="EMBL/GenBank/DDBJ databases">
        <title>Rhizophora mucronata_Transcriptome.</title>
        <authorList>
            <person name="Meera S.P."/>
            <person name="Sreeshan A."/>
            <person name="Augustine A."/>
        </authorList>
    </citation>
    <scope>NUCLEOTIDE SEQUENCE</scope>
    <source>
        <tissue evidence="3">Leaf</tissue>
    </source>
</reference>
<evidence type="ECO:0000313" key="3">
    <source>
        <dbReference type="EMBL" id="MBW83661.1"/>
    </source>
</evidence>
<keyword evidence="2" id="KW-1133">Transmembrane helix</keyword>
<sequence>MLNRYKPDPVIVRIIYFKNSSLFYFFFFYAILKITEPKKNYGHVFLYFNVVNNQKAYQDSQWITASRPELENSKNKQKKIKLKGETNLGR</sequence>
<organism evidence="3">
    <name type="scientific">Rhizophora mucronata</name>
    <name type="common">Asiatic mangrove</name>
    <dbReference type="NCBI Taxonomy" id="61149"/>
    <lineage>
        <taxon>Eukaryota</taxon>
        <taxon>Viridiplantae</taxon>
        <taxon>Streptophyta</taxon>
        <taxon>Embryophyta</taxon>
        <taxon>Tracheophyta</taxon>
        <taxon>Spermatophyta</taxon>
        <taxon>Magnoliopsida</taxon>
        <taxon>eudicotyledons</taxon>
        <taxon>Gunneridae</taxon>
        <taxon>Pentapetalae</taxon>
        <taxon>rosids</taxon>
        <taxon>fabids</taxon>
        <taxon>Malpighiales</taxon>
        <taxon>Rhizophoraceae</taxon>
        <taxon>Rhizophora</taxon>
    </lineage>
</organism>
<feature type="region of interest" description="Disordered" evidence="1">
    <location>
        <begin position="70"/>
        <end position="90"/>
    </location>
</feature>
<dbReference type="AlphaFoldDB" id="A0A2P2IR04"/>